<gene>
    <name evidence="2" type="ORF">IFR04_011787</name>
</gene>
<protein>
    <recommendedName>
        <fullName evidence="4">CsbD-like domain-containing protein</fullName>
    </recommendedName>
</protein>
<feature type="compositionally biased region" description="Low complexity" evidence="1">
    <location>
        <begin position="32"/>
        <end position="51"/>
    </location>
</feature>
<dbReference type="Proteomes" id="UP000664132">
    <property type="component" value="Unassembled WGS sequence"/>
</dbReference>
<dbReference type="EMBL" id="JAFJYH010000237">
    <property type="protein sequence ID" value="KAG4415062.1"/>
    <property type="molecule type" value="Genomic_DNA"/>
</dbReference>
<accession>A0A8H7W4M9</accession>
<evidence type="ECO:0000313" key="3">
    <source>
        <dbReference type="Proteomes" id="UP000664132"/>
    </source>
</evidence>
<sequence>MAQRNPVVEAESLSSTGRANEPINTGSTYGKTTASSGMHTAGTTATGHTSSGSGGGVKGVLAGIHGMGEKVRGEFNKGVDGVVGDKEGVLKNEAVADAGDRERLTGTFAGETKNREGAVPGADGGRRF</sequence>
<evidence type="ECO:0008006" key="4">
    <source>
        <dbReference type="Google" id="ProtNLM"/>
    </source>
</evidence>
<organism evidence="2 3">
    <name type="scientific">Cadophora malorum</name>
    <dbReference type="NCBI Taxonomy" id="108018"/>
    <lineage>
        <taxon>Eukaryota</taxon>
        <taxon>Fungi</taxon>
        <taxon>Dikarya</taxon>
        <taxon>Ascomycota</taxon>
        <taxon>Pezizomycotina</taxon>
        <taxon>Leotiomycetes</taxon>
        <taxon>Helotiales</taxon>
        <taxon>Ploettnerulaceae</taxon>
        <taxon>Cadophora</taxon>
    </lineage>
</organism>
<keyword evidence="3" id="KW-1185">Reference proteome</keyword>
<name>A0A8H7W4M9_9HELO</name>
<evidence type="ECO:0000256" key="1">
    <source>
        <dbReference type="SAM" id="MobiDB-lite"/>
    </source>
</evidence>
<dbReference type="OrthoDB" id="4779541at2759"/>
<comment type="caution">
    <text evidence="2">The sequence shown here is derived from an EMBL/GenBank/DDBJ whole genome shotgun (WGS) entry which is preliminary data.</text>
</comment>
<reference evidence="2" key="1">
    <citation type="submission" date="2021-02" db="EMBL/GenBank/DDBJ databases">
        <title>Genome sequence Cadophora malorum strain M34.</title>
        <authorList>
            <person name="Stefanovic E."/>
            <person name="Vu D."/>
            <person name="Scully C."/>
            <person name="Dijksterhuis J."/>
            <person name="Roader J."/>
            <person name="Houbraken J."/>
        </authorList>
    </citation>
    <scope>NUCLEOTIDE SEQUENCE</scope>
    <source>
        <strain evidence="2">M34</strain>
    </source>
</reference>
<proteinExistence type="predicted"/>
<feature type="compositionally biased region" description="Polar residues" evidence="1">
    <location>
        <begin position="12"/>
        <end position="31"/>
    </location>
</feature>
<dbReference type="AlphaFoldDB" id="A0A8H7W4M9"/>
<evidence type="ECO:0000313" key="2">
    <source>
        <dbReference type="EMBL" id="KAG4415062.1"/>
    </source>
</evidence>
<feature type="region of interest" description="Disordered" evidence="1">
    <location>
        <begin position="1"/>
        <end position="58"/>
    </location>
</feature>